<dbReference type="SUPFAM" id="SSF52540">
    <property type="entry name" value="P-loop containing nucleoside triphosphate hydrolases"/>
    <property type="match status" value="1"/>
</dbReference>
<name>A0A068TGE6_NEOGA</name>
<dbReference type="Gene3D" id="3.40.50.300">
    <property type="entry name" value="P-loop containing nucleotide triphosphate hydrolases"/>
    <property type="match status" value="1"/>
</dbReference>
<dbReference type="Pfam" id="PF13175">
    <property type="entry name" value="AAA_15"/>
    <property type="match status" value="1"/>
</dbReference>
<dbReference type="PANTHER" id="PTHR43581">
    <property type="entry name" value="ATP/GTP PHOSPHATASE"/>
    <property type="match status" value="1"/>
</dbReference>
<sequence length="217" mass="24260">MTPNLPIMHHYQKFQEVLRNVLPQSLGFKYIEIRMPEVVLVTDSGDFTLDAMSGGINAIFSIAWQIHMFAQDQLDFIVTIDEPETHLHPSMQRTLLPSLAKAFPQAKFIISTHSPFIVSSFPDANVYALVRNDRARVESILLDLRDLSGTPNEVLREILDVGSNLPVWVEEAVGKVIDDTANLPPEEKARAIMTQLERLGIANAIAEYGNRVADAKP</sequence>
<dbReference type="InterPro" id="IPR027417">
    <property type="entry name" value="P-loop_NTPase"/>
</dbReference>
<dbReference type="PANTHER" id="PTHR43581:SF2">
    <property type="entry name" value="EXCINUCLEASE ATPASE SUBUNIT"/>
    <property type="match status" value="1"/>
</dbReference>
<dbReference type="InterPro" id="IPR051396">
    <property type="entry name" value="Bact_Antivir_Def_Nuclease"/>
</dbReference>
<dbReference type="InterPro" id="IPR041685">
    <property type="entry name" value="AAA_GajA/Old/RecF-like"/>
</dbReference>
<dbReference type="EMBL" id="HG938355">
    <property type="protein sequence ID" value="CDN56515.1"/>
    <property type="molecule type" value="Genomic_DNA"/>
</dbReference>
<dbReference type="KEGG" id="ngl:RG1141_CH42010"/>
<dbReference type="HOGENOM" id="CLU_1179415_0_0_5"/>
<evidence type="ECO:0000259" key="1">
    <source>
        <dbReference type="Pfam" id="PF13175"/>
    </source>
</evidence>
<evidence type="ECO:0000313" key="2">
    <source>
        <dbReference type="EMBL" id="CDN56515.1"/>
    </source>
</evidence>
<dbReference type="AlphaFoldDB" id="A0A068TGE6"/>
<reference evidence="3" key="1">
    <citation type="journal article" date="2014" name="BMC Genomics">
        <title>Genome sequencing of two Neorhizobium galegae strains reveals a noeT gene responsible for the unusual acetylation of the nodulation factors.</title>
        <authorList>
            <person name="Osterman J."/>
            <person name="Marsh J."/>
            <person name="Laine P.K."/>
            <person name="Zeng Z."/>
            <person name="Alatalo E."/>
            <person name="Sullivan J.T."/>
            <person name="Young J.P."/>
            <person name="Thomas-Oates J."/>
            <person name="Paulin L."/>
            <person name="Lindstrom K."/>
        </authorList>
    </citation>
    <scope>NUCLEOTIDE SEQUENCE [LARGE SCALE GENOMIC DNA]</scope>
    <source>
        <strain evidence="3">HAMBI 1141</strain>
    </source>
</reference>
<dbReference type="PATRIC" id="fig|1028801.3.peg.4274"/>
<dbReference type="eggNOG" id="COG3950">
    <property type="taxonomic scope" value="Bacteria"/>
</dbReference>
<organism evidence="2 3">
    <name type="scientific">Neorhizobium galegae bv. officinalis bv. officinalis str. HAMBI 1141</name>
    <dbReference type="NCBI Taxonomy" id="1028801"/>
    <lineage>
        <taxon>Bacteria</taxon>
        <taxon>Pseudomonadati</taxon>
        <taxon>Pseudomonadota</taxon>
        <taxon>Alphaproteobacteria</taxon>
        <taxon>Hyphomicrobiales</taxon>
        <taxon>Rhizobiaceae</taxon>
        <taxon>Rhizobium/Agrobacterium group</taxon>
        <taxon>Neorhizobium</taxon>
    </lineage>
</organism>
<gene>
    <name evidence="2" type="ORF">RG1141_CH42010</name>
</gene>
<proteinExistence type="predicted"/>
<dbReference type="Proteomes" id="UP000028186">
    <property type="component" value="Chromosome I"/>
</dbReference>
<evidence type="ECO:0000313" key="3">
    <source>
        <dbReference type="Proteomes" id="UP000028186"/>
    </source>
</evidence>
<feature type="domain" description="Endonuclease GajA/Old nuclease/RecF-like AAA" evidence="1">
    <location>
        <begin position="18"/>
        <end position="118"/>
    </location>
</feature>
<accession>A0A068TGE6</accession>
<protein>
    <recommendedName>
        <fullName evidence="1">Endonuclease GajA/Old nuclease/RecF-like AAA domain-containing protein</fullName>
    </recommendedName>
</protein>